<proteinExistence type="predicted"/>
<accession>A0AAN9YVG9</accession>
<protein>
    <submittedName>
        <fullName evidence="3">Uncharacterized protein</fullName>
    </submittedName>
</protein>
<comment type="caution">
    <text evidence="3">The sequence shown here is derived from an EMBL/GenBank/DDBJ whole genome shotgun (WGS) entry which is preliminary data.</text>
</comment>
<feature type="compositionally biased region" description="Basic and acidic residues" evidence="1">
    <location>
        <begin position="54"/>
        <end position="63"/>
    </location>
</feature>
<feature type="chain" id="PRO_5042894968" evidence="2">
    <location>
        <begin position="21"/>
        <end position="74"/>
    </location>
</feature>
<feature type="region of interest" description="Disordered" evidence="1">
    <location>
        <begin position="47"/>
        <end position="74"/>
    </location>
</feature>
<dbReference type="AlphaFoldDB" id="A0AAN9YVG9"/>
<organism evidence="3 4">
    <name type="scientific">Diatrype stigma</name>
    <dbReference type="NCBI Taxonomy" id="117547"/>
    <lineage>
        <taxon>Eukaryota</taxon>
        <taxon>Fungi</taxon>
        <taxon>Dikarya</taxon>
        <taxon>Ascomycota</taxon>
        <taxon>Pezizomycotina</taxon>
        <taxon>Sordariomycetes</taxon>
        <taxon>Xylariomycetidae</taxon>
        <taxon>Xylariales</taxon>
        <taxon>Diatrypaceae</taxon>
        <taxon>Diatrype</taxon>
    </lineage>
</organism>
<keyword evidence="4" id="KW-1185">Reference proteome</keyword>
<dbReference type="Proteomes" id="UP001320420">
    <property type="component" value="Unassembled WGS sequence"/>
</dbReference>
<feature type="compositionally biased region" description="Polar residues" evidence="1">
    <location>
        <begin position="64"/>
        <end position="74"/>
    </location>
</feature>
<evidence type="ECO:0000256" key="2">
    <source>
        <dbReference type="SAM" id="SignalP"/>
    </source>
</evidence>
<sequence>MAGILFRSTLLILAATIVTPAPIDIGPDGLGNISPLDKILEESGYQLAPPTLGKTDKLLDQTSKRTAPSQAEAA</sequence>
<reference evidence="3 4" key="1">
    <citation type="submission" date="2024-02" db="EMBL/GenBank/DDBJ databases">
        <title>De novo assembly and annotation of 12 fungi associated with fruit tree decline syndrome in Ontario, Canada.</title>
        <authorList>
            <person name="Sulman M."/>
            <person name="Ellouze W."/>
            <person name="Ilyukhin E."/>
        </authorList>
    </citation>
    <scope>NUCLEOTIDE SEQUENCE [LARGE SCALE GENOMIC DNA]</scope>
    <source>
        <strain evidence="3 4">M11/M66-122</strain>
    </source>
</reference>
<feature type="signal peptide" evidence="2">
    <location>
        <begin position="1"/>
        <end position="20"/>
    </location>
</feature>
<dbReference type="EMBL" id="JAKJXP020000008">
    <property type="protein sequence ID" value="KAK7756137.1"/>
    <property type="molecule type" value="Genomic_DNA"/>
</dbReference>
<gene>
    <name evidence="3" type="ORF">SLS62_001729</name>
</gene>
<keyword evidence="2" id="KW-0732">Signal</keyword>
<evidence type="ECO:0000313" key="4">
    <source>
        <dbReference type="Proteomes" id="UP001320420"/>
    </source>
</evidence>
<evidence type="ECO:0000256" key="1">
    <source>
        <dbReference type="SAM" id="MobiDB-lite"/>
    </source>
</evidence>
<evidence type="ECO:0000313" key="3">
    <source>
        <dbReference type="EMBL" id="KAK7756137.1"/>
    </source>
</evidence>
<name>A0AAN9YVG9_9PEZI</name>